<gene>
    <name evidence="3" type="ORF">KIK155_LOCUS18665</name>
    <name evidence="4" type="ORF">TOA249_LOCUS33207</name>
</gene>
<protein>
    <recommendedName>
        <fullName evidence="2">Helicase-associated domain-containing protein</fullName>
    </recommendedName>
</protein>
<dbReference type="SMART" id="SM00847">
    <property type="entry name" value="HA2"/>
    <property type="match status" value="1"/>
</dbReference>
<dbReference type="GO" id="GO:0003723">
    <property type="term" value="F:RNA binding"/>
    <property type="evidence" value="ECO:0007669"/>
    <property type="project" value="TreeGrafter"/>
</dbReference>
<feature type="non-terminal residue" evidence="3">
    <location>
        <position position="1"/>
    </location>
</feature>
<evidence type="ECO:0000313" key="3">
    <source>
        <dbReference type="EMBL" id="CAF3555488.1"/>
    </source>
</evidence>
<evidence type="ECO:0000256" key="1">
    <source>
        <dbReference type="ARBA" id="ARBA00022490"/>
    </source>
</evidence>
<name>A0A818KJP0_9BILA</name>
<dbReference type="EMBL" id="CAJOBS010009942">
    <property type="protein sequence ID" value="CAF4938484.1"/>
    <property type="molecule type" value="Genomic_DNA"/>
</dbReference>
<accession>A0A818KJP0</accession>
<dbReference type="GO" id="GO:0004386">
    <property type="term" value="F:helicase activity"/>
    <property type="evidence" value="ECO:0007669"/>
    <property type="project" value="TreeGrafter"/>
</dbReference>
<organism evidence="3 5">
    <name type="scientific">Rotaria socialis</name>
    <dbReference type="NCBI Taxonomy" id="392032"/>
    <lineage>
        <taxon>Eukaryota</taxon>
        <taxon>Metazoa</taxon>
        <taxon>Spiralia</taxon>
        <taxon>Gnathifera</taxon>
        <taxon>Rotifera</taxon>
        <taxon>Eurotatoria</taxon>
        <taxon>Bdelloidea</taxon>
        <taxon>Philodinida</taxon>
        <taxon>Philodinidae</taxon>
        <taxon>Rotaria</taxon>
    </lineage>
</organism>
<dbReference type="Pfam" id="PF21010">
    <property type="entry name" value="HA2_C"/>
    <property type="match status" value="1"/>
</dbReference>
<dbReference type="Proteomes" id="UP000663838">
    <property type="component" value="Unassembled WGS sequence"/>
</dbReference>
<dbReference type="Gene3D" id="1.20.120.1080">
    <property type="match status" value="1"/>
</dbReference>
<dbReference type="PANTHER" id="PTHR18934">
    <property type="entry name" value="ATP-DEPENDENT RNA HELICASE"/>
    <property type="match status" value="1"/>
</dbReference>
<evidence type="ECO:0000313" key="4">
    <source>
        <dbReference type="EMBL" id="CAF4938484.1"/>
    </source>
</evidence>
<proteinExistence type="predicted"/>
<sequence>MGQEEIRPFDGDLTFLGKIMAELPIDIELSRLIALGHAFGLVYETVIIAACLSTKSIFKIYYKDRLAAYKSKFNFAAGTFCDCQAFLNVYKTWFYHENNQQFRTADAERRWAHLHNVDIKRLREVHLLIDELRIRLRQLHIFVPRDVESDQMQRRRNPIIQQQSLLNLKIIIAGAFYPNYYIREPIESEAVDRELSSKDPFRTIM</sequence>
<dbReference type="InterPro" id="IPR007502">
    <property type="entry name" value="Helicase-assoc_dom"/>
</dbReference>
<dbReference type="AlphaFoldDB" id="A0A818KJP0"/>
<dbReference type="PANTHER" id="PTHR18934:SF113">
    <property type="entry name" value="ATP-DEPENDENT RNA HELICASE TDRD9"/>
    <property type="match status" value="1"/>
</dbReference>
<reference evidence="3" key="1">
    <citation type="submission" date="2021-02" db="EMBL/GenBank/DDBJ databases">
        <authorList>
            <person name="Nowell W R."/>
        </authorList>
    </citation>
    <scope>NUCLEOTIDE SEQUENCE</scope>
</reference>
<feature type="domain" description="Helicase-associated" evidence="2">
    <location>
        <begin position="4"/>
        <end position="87"/>
    </location>
</feature>
<comment type="caution">
    <text evidence="3">The sequence shown here is derived from an EMBL/GenBank/DDBJ whole genome shotgun (WGS) entry which is preliminary data.</text>
</comment>
<dbReference type="EMBL" id="CAJNYV010003266">
    <property type="protein sequence ID" value="CAF3555488.1"/>
    <property type="molecule type" value="Genomic_DNA"/>
</dbReference>
<dbReference type="Proteomes" id="UP000663865">
    <property type="component" value="Unassembled WGS sequence"/>
</dbReference>
<evidence type="ECO:0000259" key="2">
    <source>
        <dbReference type="SMART" id="SM00847"/>
    </source>
</evidence>
<evidence type="ECO:0000313" key="5">
    <source>
        <dbReference type="Proteomes" id="UP000663865"/>
    </source>
</evidence>
<keyword evidence="1" id="KW-0963">Cytoplasm</keyword>